<organism evidence="1 2">
    <name type="scientific">Camelliibacillus cellulosilyticus</name>
    <dbReference type="NCBI Taxonomy" id="2174486"/>
    <lineage>
        <taxon>Bacteria</taxon>
        <taxon>Bacillati</taxon>
        <taxon>Bacillota</taxon>
        <taxon>Bacilli</taxon>
        <taxon>Bacillales</taxon>
        <taxon>Sporolactobacillaceae</taxon>
        <taxon>Camelliibacillus</taxon>
    </lineage>
</organism>
<sequence>MEDFILTEGFYKNGPVFFSVEPVENESSFGLFTYYLPINESVRLSDETVFQFQRKLHIPEALVLRQANEAADFYEAHEHIKQFAAQNDFEIDDTFYCVLLEVFDDFIIDLYVPIKSVGAVL</sequence>
<accession>A0ABV9GIW9</accession>
<evidence type="ECO:0000313" key="1">
    <source>
        <dbReference type="EMBL" id="MFC4618224.1"/>
    </source>
</evidence>
<evidence type="ECO:0000313" key="2">
    <source>
        <dbReference type="Proteomes" id="UP001596022"/>
    </source>
</evidence>
<protein>
    <recommendedName>
        <fullName evidence="3">Immunity protein 22 of polymorphic toxin system</fullName>
    </recommendedName>
</protein>
<reference evidence="2" key="1">
    <citation type="journal article" date="2019" name="Int. J. Syst. Evol. Microbiol.">
        <title>The Global Catalogue of Microorganisms (GCM) 10K type strain sequencing project: providing services to taxonomists for standard genome sequencing and annotation.</title>
        <authorList>
            <consortium name="The Broad Institute Genomics Platform"/>
            <consortium name="The Broad Institute Genome Sequencing Center for Infectious Disease"/>
            <person name="Wu L."/>
            <person name="Ma J."/>
        </authorList>
    </citation>
    <scope>NUCLEOTIDE SEQUENCE [LARGE SCALE GENOMIC DNA]</scope>
    <source>
        <strain evidence="2">CGMCC 1.16306</strain>
    </source>
</reference>
<comment type="caution">
    <text evidence="1">The sequence shown here is derived from an EMBL/GenBank/DDBJ whole genome shotgun (WGS) entry which is preliminary data.</text>
</comment>
<proteinExistence type="predicted"/>
<keyword evidence="2" id="KW-1185">Reference proteome</keyword>
<dbReference type="Proteomes" id="UP001596022">
    <property type="component" value="Unassembled WGS sequence"/>
</dbReference>
<name>A0ABV9GIW9_9BACL</name>
<dbReference type="RefSeq" id="WP_376845224.1">
    <property type="nucleotide sequence ID" value="NZ_JBHSFW010000001.1"/>
</dbReference>
<dbReference type="EMBL" id="JBHSFW010000001">
    <property type="protein sequence ID" value="MFC4618224.1"/>
    <property type="molecule type" value="Genomic_DNA"/>
</dbReference>
<evidence type="ECO:0008006" key="3">
    <source>
        <dbReference type="Google" id="ProtNLM"/>
    </source>
</evidence>
<gene>
    <name evidence="1" type="ORF">ACFO4N_05715</name>
</gene>